<evidence type="ECO:0000256" key="2">
    <source>
        <dbReference type="ARBA" id="ARBA00022692"/>
    </source>
</evidence>
<feature type="transmembrane region" description="Helical" evidence="5">
    <location>
        <begin position="184"/>
        <end position="201"/>
    </location>
</feature>
<feature type="transmembrane region" description="Helical" evidence="5">
    <location>
        <begin position="63"/>
        <end position="84"/>
    </location>
</feature>
<dbReference type="AlphaFoldDB" id="A0AAD6ZDN2"/>
<dbReference type="EMBL" id="JARIHO010000059">
    <property type="protein sequence ID" value="KAJ7318144.1"/>
    <property type="molecule type" value="Genomic_DNA"/>
</dbReference>
<dbReference type="Pfam" id="PF03151">
    <property type="entry name" value="TPT"/>
    <property type="match status" value="1"/>
</dbReference>
<comment type="subcellular location">
    <subcellularLocation>
        <location evidence="1">Membrane</location>
        <topology evidence="1">Multi-pass membrane protein</topology>
    </subcellularLocation>
</comment>
<keyword evidence="4 5" id="KW-0472">Membrane</keyword>
<organism evidence="7 8">
    <name type="scientific">Mycena albidolilacea</name>
    <dbReference type="NCBI Taxonomy" id="1033008"/>
    <lineage>
        <taxon>Eukaryota</taxon>
        <taxon>Fungi</taxon>
        <taxon>Dikarya</taxon>
        <taxon>Basidiomycota</taxon>
        <taxon>Agaricomycotina</taxon>
        <taxon>Agaricomycetes</taxon>
        <taxon>Agaricomycetidae</taxon>
        <taxon>Agaricales</taxon>
        <taxon>Marasmiineae</taxon>
        <taxon>Mycenaceae</taxon>
        <taxon>Mycena</taxon>
    </lineage>
</organism>
<feature type="non-terminal residue" evidence="7">
    <location>
        <position position="1"/>
    </location>
</feature>
<feature type="transmembrane region" description="Helical" evidence="5">
    <location>
        <begin position="15"/>
        <end position="37"/>
    </location>
</feature>
<reference evidence="7" key="1">
    <citation type="submission" date="2023-03" db="EMBL/GenBank/DDBJ databases">
        <title>Massive genome expansion in bonnet fungi (Mycena s.s.) driven by repeated elements and novel gene families across ecological guilds.</title>
        <authorList>
            <consortium name="Lawrence Berkeley National Laboratory"/>
            <person name="Harder C.B."/>
            <person name="Miyauchi S."/>
            <person name="Viragh M."/>
            <person name="Kuo A."/>
            <person name="Thoen E."/>
            <person name="Andreopoulos B."/>
            <person name="Lu D."/>
            <person name="Skrede I."/>
            <person name="Drula E."/>
            <person name="Henrissat B."/>
            <person name="Morin E."/>
            <person name="Kohler A."/>
            <person name="Barry K."/>
            <person name="LaButti K."/>
            <person name="Morin E."/>
            <person name="Salamov A."/>
            <person name="Lipzen A."/>
            <person name="Mereny Z."/>
            <person name="Hegedus B."/>
            <person name="Baldrian P."/>
            <person name="Stursova M."/>
            <person name="Weitz H."/>
            <person name="Taylor A."/>
            <person name="Grigoriev I.V."/>
            <person name="Nagy L.G."/>
            <person name="Martin F."/>
            <person name="Kauserud H."/>
        </authorList>
    </citation>
    <scope>NUCLEOTIDE SEQUENCE</scope>
    <source>
        <strain evidence="7">CBHHK002</strain>
    </source>
</reference>
<feature type="transmembrane region" description="Helical" evidence="5">
    <location>
        <begin position="90"/>
        <end position="107"/>
    </location>
</feature>
<gene>
    <name evidence="7" type="ORF">DFH08DRAFT_1086703</name>
</gene>
<dbReference type="InterPro" id="IPR004853">
    <property type="entry name" value="Sugar_P_trans_dom"/>
</dbReference>
<feature type="transmembrane region" description="Helical" evidence="5">
    <location>
        <begin position="150"/>
        <end position="172"/>
    </location>
</feature>
<accession>A0AAD6ZDN2</accession>
<feature type="domain" description="Sugar phosphate transporter" evidence="6">
    <location>
        <begin position="4"/>
        <end position="267"/>
    </location>
</feature>
<keyword evidence="2 5" id="KW-0812">Transmembrane</keyword>
<evidence type="ECO:0000256" key="1">
    <source>
        <dbReference type="ARBA" id="ARBA00004141"/>
    </source>
</evidence>
<proteinExistence type="predicted"/>
<evidence type="ECO:0000256" key="5">
    <source>
        <dbReference type="SAM" id="Phobius"/>
    </source>
</evidence>
<feature type="transmembrane region" description="Helical" evidence="5">
    <location>
        <begin position="221"/>
        <end position="243"/>
    </location>
</feature>
<evidence type="ECO:0000259" key="6">
    <source>
        <dbReference type="Pfam" id="PF03151"/>
    </source>
</evidence>
<name>A0AAD6ZDN2_9AGAR</name>
<keyword evidence="3 5" id="KW-1133">Transmembrane helix</keyword>
<dbReference type="PANTHER" id="PTHR11132">
    <property type="entry name" value="SOLUTE CARRIER FAMILY 35"/>
    <property type="match status" value="1"/>
</dbReference>
<comment type="caution">
    <text evidence="7">The sequence shown here is derived from an EMBL/GenBank/DDBJ whole genome shotgun (WGS) entry which is preliminary data.</text>
</comment>
<feature type="transmembrane region" description="Helical" evidence="5">
    <location>
        <begin position="114"/>
        <end position="138"/>
    </location>
</feature>
<evidence type="ECO:0000313" key="8">
    <source>
        <dbReference type="Proteomes" id="UP001218218"/>
    </source>
</evidence>
<dbReference type="InterPro" id="IPR050186">
    <property type="entry name" value="TPT_transporter"/>
</dbReference>
<dbReference type="GO" id="GO:0016020">
    <property type="term" value="C:membrane"/>
    <property type="evidence" value="ECO:0007669"/>
    <property type="project" value="UniProtKB-SubCell"/>
</dbReference>
<evidence type="ECO:0000256" key="4">
    <source>
        <dbReference type="ARBA" id="ARBA00023136"/>
    </source>
</evidence>
<sequence length="317" mass="35053">MVLGNKAVLNQTPDLPFTFLFIQLSTTVLLFRFLALLERTPVQRILPFKFELPVLDRSTATKLLPFLSVGFIGLVFNTLCLANVDASFFQIARGLLLPFTILMSSLFTRTTPRLHVLLSALVVTLGFLVGVAPSFSLTSNSTIAREPLRAVLYGLISSIVLFMHVVLSKVVTATVKHSVIGKSYFRNLLMAVGLIPFIFLNGELDALHRHLVSPDQVWTTFVVGTAVTGVFGFLVGIANILSIKMTSPVSHMFSAAAKSVIQMMLGVFSSGTLSQRIVWAQSRSSRAERCFILGRTKMSNSSNRCCRRKWTRRLVHT</sequence>
<protein>
    <recommendedName>
        <fullName evidence="6">Sugar phosphate transporter domain-containing protein</fullName>
    </recommendedName>
</protein>
<evidence type="ECO:0000313" key="7">
    <source>
        <dbReference type="EMBL" id="KAJ7318144.1"/>
    </source>
</evidence>
<dbReference type="Proteomes" id="UP001218218">
    <property type="component" value="Unassembled WGS sequence"/>
</dbReference>
<evidence type="ECO:0000256" key="3">
    <source>
        <dbReference type="ARBA" id="ARBA00022989"/>
    </source>
</evidence>
<keyword evidence="8" id="KW-1185">Reference proteome</keyword>